<dbReference type="Proteomes" id="UP000199754">
    <property type="component" value="Chromosome"/>
</dbReference>
<dbReference type="RefSeq" id="WP_089420649.1">
    <property type="nucleotide sequence ID" value="NZ_CP022415.1"/>
</dbReference>
<proteinExistence type="predicted"/>
<dbReference type="AlphaFoldDB" id="A0A221K1A4"/>
<sequence>MARKPVKKQDYNVVVVGQSGRLGYEAILFAASLRHHSPDFAGRLLVAEPQPGPLWPNDPRIKPDVRAALESLGAEIVPFHSAHFGAAYPYGNKIELLSALPEGAPFVFFDTDTLITGELTSVPFDFNRPSASLRRTGTWPKPELYGPGYTGLWQSLYDKFGLDFASSTDPSEPDEYWARYLYFNAGYFFYKCPRVFGDRFREYALAIRDDTPVELCCQELDPWLDQIALPLVIHSLGGGRDTLPPGLLDGTISCHYRLLPLLYAREAEHVIATLEEIAAPNKLKKVLKGSEPIKRMVYQGRGEKVRALFDQNNLPRREQAIRNRIKSEGFWMR</sequence>
<dbReference type="OrthoDB" id="7684392at2"/>
<evidence type="ECO:0000313" key="2">
    <source>
        <dbReference type="Proteomes" id="UP000199754"/>
    </source>
</evidence>
<dbReference type="KEGG" id="spse:SULPSESMR1_01987"/>
<protein>
    <submittedName>
        <fullName evidence="1">Uncharacterized protein</fullName>
    </submittedName>
</protein>
<organism evidence="1 2">
    <name type="scientific">Pseudosulfitobacter pseudonitzschiae</name>
    <dbReference type="NCBI Taxonomy" id="1402135"/>
    <lineage>
        <taxon>Bacteria</taxon>
        <taxon>Pseudomonadati</taxon>
        <taxon>Pseudomonadota</taxon>
        <taxon>Alphaproteobacteria</taxon>
        <taxon>Rhodobacterales</taxon>
        <taxon>Roseobacteraceae</taxon>
        <taxon>Pseudosulfitobacter</taxon>
    </lineage>
</organism>
<dbReference type="eggNOG" id="ENOG502Z7YS">
    <property type="taxonomic scope" value="Bacteria"/>
</dbReference>
<accession>A0A221K1A4</accession>
<gene>
    <name evidence="1" type="ORF">SULPSESMR1_01987</name>
</gene>
<name>A0A221K1A4_9RHOB</name>
<keyword evidence="2" id="KW-1185">Reference proteome</keyword>
<dbReference type="STRING" id="1402135.SAMN05444149_101185"/>
<dbReference type="EMBL" id="CP022415">
    <property type="protein sequence ID" value="ASM72792.1"/>
    <property type="molecule type" value="Genomic_DNA"/>
</dbReference>
<dbReference type="SUPFAM" id="SSF53448">
    <property type="entry name" value="Nucleotide-diphospho-sugar transferases"/>
    <property type="match status" value="1"/>
</dbReference>
<reference evidence="1 2" key="1">
    <citation type="submission" date="2017-07" db="EMBL/GenBank/DDBJ databases">
        <title>Genome Sequence of Sulfitobacter pseudonitzschiae Strain SMR1 Isolated from a culture of the Diatom Skeletonema marinoi.</title>
        <authorList>
            <person name="Topel M."/>
            <person name="Pinder M.I.M."/>
            <person name="Johansson O.N."/>
            <person name="Kourtchenko O."/>
            <person name="Godhe A."/>
            <person name="Clarke A.K."/>
        </authorList>
    </citation>
    <scope>NUCLEOTIDE SEQUENCE [LARGE SCALE GENOMIC DNA]</scope>
    <source>
        <strain evidence="1 2">SMR1</strain>
    </source>
</reference>
<dbReference type="InterPro" id="IPR029044">
    <property type="entry name" value="Nucleotide-diphossugar_trans"/>
</dbReference>
<evidence type="ECO:0000313" key="1">
    <source>
        <dbReference type="EMBL" id="ASM72792.1"/>
    </source>
</evidence>